<dbReference type="EMBL" id="CAJNOR010000006">
    <property type="protein sequence ID" value="CAF0747127.1"/>
    <property type="molecule type" value="Genomic_DNA"/>
</dbReference>
<dbReference type="AlphaFoldDB" id="A0A814A6L3"/>
<feature type="region of interest" description="Disordered" evidence="1">
    <location>
        <begin position="547"/>
        <end position="568"/>
    </location>
</feature>
<feature type="compositionally biased region" description="Basic and acidic residues" evidence="1">
    <location>
        <begin position="274"/>
        <end position="289"/>
    </location>
</feature>
<feature type="region of interest" description="Disordered" evidence="1">
    <location>
        <begin position="369"/>
        <end position="399"/>
    </location>
</feature>
<protein>
    <submittedName>
        <fullName evidence="3">Uncharacterized protein</fullName>
    </submittedName>
</protein>
<dbReference type="Proteomes" id="UP000663828">
    <property type="component" value="Unassembled WGS sequence"/>
</dbReference>
<feature type="compositionally biased region" description="Polar residues" evidence="1">
    <location>
        <begin position="553"/>
        <end position="566"/>
    </location>
</feature>
<proteinExistence type="predicted"/>
<feature type="compositionally biased region" description="Basic and acidic residues" evidence="1">
    <location>
        <begin position="20"/>
        <end position="31"/>
    </location>
</feature>
<evidence type="ECO:0000256" key="1">
    <source>
        <dbReference type="SAM" id="MobiDB-lite"/>
    </source>
</evidence>
<dbReference type="Proteomes" id="UP000663852">
    <property type="component" value="Unassembled WGS sequence"/>
</dbReference>
<feature type="compositionally biased region" description="Polar residues" evidence="1">
    <location>
        <begin position="224"/>
        <end position="241"/>
    </location>
</feature>
<evidence type="ECO:0000313" key="5">
    <source>
        <dbReference type="Proteomes" id="UP000663852"/>
    </source>
</evidence>
<evidence type="ECO:0000313" key="2">
    <source>
        <dbReference type="EMBL" id="CAF0747127.1"/>
    </source>
</evidence>
<comment type="caution">
    <text evidence="3">The sequence shown here is derived from an EMBL/GenBank/DDBJ whole genome shotgun (WGS) entry which is preliminary data.</text>
</comment>
<organism evidence="3 5">
    <name type="scientific">Adineta ricciae</name>
    <name type="common">Rotifer</name>
    <dbReference type="NCBI Taxonomy" id="249248"/>
    <lineage>
        <taxon>Eukaryota</taxon>
        <taxon>Metazoa</taxon>
        <taxon>Spiralia</taxon>
        <taxon>Gnathifera</taxon>
        <taxon>Rotifera</taxon>
        <taxon>Eurotatoria</taxon>
        <taxon>Bdelloidea</taxon>
        <taxon>Adinetida</taxon>
        <taxon>Adinetidae</taxon>
        <taxon>Adineta</taxon>
    </lineage>
</organism>
<name>A0A814A6L3_ADIRI</name>
<reference evidence="3" key="1">
    <citation type="submission" date="2021-02" db="EMBL/GenBank/DDBJ databases">
        <authorList>
            <person name="Nowell W R."/>
        </authorList>
    </citation>
    <scope>NUCLEOTIDE SEQUENCE</scope>
</reference>
<sequence>MMDEEPTNETMETYPTRVYSRSDGDGPDNKENVVLRSIVGTSDRHVPLVEHRSPSSVSVLDAPSASMYTLGTRYQPIPQQYLPKKSDPKVYYINSESTDELPRINQKRDVSPKYQAEKPYEEQIVFLEPQVISQPVLYSVAGEKYTPRSSQPVTITEQPPSPVLYSLNNRPRTVDMVSNTLESSTPVIDKTPIVYSWAGNSRLQNEMSEPSKKHLQATPNVYSVTGSPARTSRGVQVSTPTPTQPAPILYTIVDDAPITVEKPKQTRPLSPPVRSKEPVIFKLDNEPNVREQQPQPTPGPPKGAMMYTLANEPNARKQQQQIIPAPPKDTAIYTLDNGSSTRRQNQQQQQQEAMATPTLYALVGKPLSPLPQEIRSKPPVRKKTPPPAPVTVTTHRLSRSLERKPDVITEDVVTYPVTKTSRQTQPKDTSVPKPELIIIPASEERRLRPHVSLQPPPPSHTNNETSPRKTNMIAQHSTNNTFDYQSPYTARTYKPYREVKYNTNNRTLPPITTTHSEKKERPPLYEPRYRVERHHPYVPLKPTTLERYPVNTKPRSSLWDTGYQTQTDDDEDYEHRLNKKSRTYKTFRARAPWIPVW</sequence>
<feature type="region of interest" description="Disordered" evidence="1">
    <location>
        <begin position="261"/>
        <end position="353"/>
    </location>
</feature>
<feature type="region of interest" description="Disordered" evidence="1">
    <location>
        <begin position="1"/>
        <end position="31"/>
    </location>
</feature>
<keyword evidence="4" id="KW-1185">Reference proteome</keyword>
<evidence type="ECO:0000313" key="4">
    <source>
        <dbReference type="Proteomes" id="UP000663828"/>
    </source>
</evidence>
<accession>A0A814A6L3</accession>
<gene>
    <name evidence="3" type="ORF">EDS130_LOCUS10186</name>
    <name evidence="2" type="ORF">XAT740_LOCUS220</name>
</gene>
<dbReference type="EMBL" id="CAJNOJ010000035">
    <property type="protein sequence ID" value="CAF0909241.1"/>
    <property type="molecule type" value="Genomic_DNA"/>
</dbReference>
<evidence type="ECO:0000313" key="3">
    <source>
        <dbReference type="EMBL" id="CAF0909241.1"/>
    </source>
</evidence>
<dbReference type="OrthoDB" id="10045743at2759"/>
<feature type="region of interest" description="Disordered" evidence="1">
    <location>
        <begin position="224"/>
        <end position="247"/>
    </location>
</feature>
<feature type="region of interest" description="Disordered" evidence="1">
    <location>
        <begin position="449"/>
        <end position="468"/>
    </location>
</feature>